<dbReference type="InterPro" id="IPR036525">
    <property type="entry name" value="Tubulin/FtsZ_GTPase_sf"/>
</dbReference>
<keyword evidence="7 9" id="KW-0131">Cell cycle</keyword>
<dbReference type="GO" id="GO:0032153">
    <property type="term" value="C:cell division site"/>
    <property type="evidence" value="ECO:0007669"/>
    <property type="project" value="UniProtKB-UniRule"/>
</dbReference>
<organism evidence="15 16">
    <name type="scientific">Actinacidiphila paucisporea</name>
    <dbReference type="NCBI Taxonomy" id="310782"/>
    <lineage>
        <taxon>Bacteria</taxon>
        <taxon>Bacillati</taxon>
        <taxon>Actinomycetota</taxon>
        <taxon>Actinomycetes</taxon>
        <taxon>Kitasatosporales</taxon>
        <taxon>Streptomycetaceae</taxon>
        <taxon>Actinacidiphila</taxon>
    </lineage>
</organism>
<dbReference type="InterPro" id="IPR008280">
    <property type="entry name" value="Tub_FtsZ_C"/>
</dbReference>
<dbReference type="InterPro" id="IPR018316">
    <property type="entry name" value="Tubulin/FtsZ_2-layer-sand-dom"/>
</dbReference>
<dbReference type="CDD" id="cd02201">
    <property type="entry name" value="FtsZ_type1"/>
    <property type="match status" value="1"/>
</dbReference>
<dbReference type="InterPro" id="IPR024757">
    <property type="entry name" value="FtsZ_C"/>
</dbReference>
<dbReference type="InterPro" id="IPR003008">
    <property type="entry name" value="Tubulin_FtsZ_GTPase"/>
</dbReference>
<dbReference type="GO" id="GO:0000917">
    <property type="term" value="P:division septum assembly"/>
    <property type="evidence" value="ECO:0007669"/>
    <property type="project" value="UniProtKB-KW"/>
</dbReference>
<name>A0A1M7DX55_9ACTN</name>
<evidence type="ECO:0000256" key="5">
    <source>
        <dbReference type="ARBA" id="ARBA00023134"/>
    </source>
</evidence>
<dbReference type="PRINTS" id="PR00423">
    <property type="entry name" value="CELLDVISFTSZ"/>
</dbReference>
<dbReference type="SUPFAM" id="SSF55307">
    <property type="entry name" value="Tubulin C-terminal domain-like"/>
    <property type="match status" value="1"/>
</dbReference>
<comment type="similarity">
    <text evidence="1 9 11">Belongs to the FtsZ family.</text>
</comment>
<dbReference type="OrthoDB" id="9813375at2"/>
<evidence type="ECO:0000313" key="15">
    <source>
        <dbReference type="EMBL" id="SHL84027.1"/>
    </source>
</evidence>
<comment type="function">
    <text evidence="8 9 11">Essential cell division protein that forms a contractile ring structure (Z ring) at the future cell division site. The regulation of the ring assembly controls the timing and the location of cell division. One of the functions of the FtsZ ring is to recruit other cell division proteins to the septum to produce a new cell wall between the dividing cells. Binds GTP and shows GTPase activity.</text>
</comment>
<comment type="subunit">
    <text evidence="9">Homodimer. Polymerizes to form a dynamic ring structure in a strictly GTP-dependent manner. Interacts directly with several other division proteins.</text>
</comment>
<dbReference type="PROSITE" id="PS01135">
    <property type="entry name" value="FTSZ_2"/>
    <property type="match status" value="1"/>
</dbReference>
<dbReference type="Pfam" id="PF12327">
    <property type="entry name" value="FtsZ_C"/>
    <property type="match status" value="1"/>
</dbReference>
<dbReference type="InterPro" id="IPR045061">
    <property type="entry name" value="FtsZ/CetZ"/>
</dbReference>
<dbReference type="NCBIfam" id="TIGR00065">
    <property type="entry name" value="ftsZ"/>
    <property type="match status" value="1"/>
</dbReference>
<evidence type="ECO:0000256" key="7">
    <source>
        <dbReference type="ARBA" id="ARBA00023306"/>
    </source>
</evidence>
<dbReference type="InterPro" id="IPR000158">
    <property type="entry name" value="Cell_div_FtsZ"/>
</dbReference>
<dbReference type="InterPro" id="IPR037103">
    <property type="entry name" value="Tubulin/FtsZ-like_C"/>
</dbReference>
<evidence type="ECO:0000256" key="3">
    <source>
        <dbReference type="ARBA" id="ARBA00022618"/>
    </source>
</evidence>
<feature type="binding site" evidence="9">
    <location>
        <begin position="18"/>
        <end position="22"/>
    </location>
    <ligand>
        <name>GTP</name>
        <dbReference type="ChEBI" id="CHEBI:37565"/>
    </ligand>
</feature>
<feature type="binding site" evidence="9">
    <location>
        <position position="184"/>
    </location>
    <ligand>
        <name>GTP</name>
        <dbReference type="ChEBI" id="CHEBI:37565"/>
    </ligand>
</feature>
<evidence type="ECO:0000256" key="12">
    <source>
        <dbReference type="SAM" id="MobiDB-lite"/>
    </source>
</evidence>
<dbReference type="HAMAP" id="MF_00909">
    <property type="entry name" value="FtsZ"/>
    <property type="match status" value="1"/>
</dbReference>
<feature type="compositionally biased region" description="Low complexity" evidence="12">
    <location>
        <begin position="377"/>
        <end position="386"/>
    </location>
</feature>
<keyword evidence="16" id="KW-1185">Reference proteome</keyword>
<dbReference type="EMBL" id="FRBI01000006">
    <property type="protein sequence ID" value="SHL84027.1"/>
    <property type="molecule type" value="Genomic_DNA"/>
</dbReference>
<dbReference type="Gene3D" id="3.30.1330.20">
    <property type="entry name" value="Tubulin/FtsZ, C-terminal domain"/>
    <property type="match status" value="1"/>
</dbReference>
<dbReference type="GO" id="GO:0043093">
    <property type="term" value="P:FtsZ-dependent cytokinesis"/>
    <property type="evidence" value="ECO:0007669"/>
    <property type="project" value="UniProtKB-UniRule"/>
</dbReference>
<dbReference type="SMART" id="SM00865">
    <property type="entry name" value="Tubulin_C"/>
    <property type="match status" value="1"/>
</dbReference>
<evidence type="ECO:0000256" key="8">
    <source>
        <dbReference type="ARBA" id="ARBA00055345"/>
    </source>
</evidence>
<evidence type="ECO:0000256" key="1">
    <source>
        <dbReference type="ARBA" id="ARBA00009690"/>
    </source>
</evidence>
<feature type="compositionally biased region" description="Low complexity" evidence="12">
    <location>
        <begin position="338"/>
        <end position="349"/>
    </location>
</feature>
<dbReference type="RefSeq" id="WP_073497274.1">
    <property type="nucleotide sequence ID" value="NZ_FRBI01000006.1"/>
</dbReference>
<dbReference type="PANTHER" id="PTHR30314:SF3">
    <property type="entry name" value="MITOCHONDRIAL DIVISION PROTEIN FSZA"/>
    <property type="match status" value="1"/>
</dbReference>
<evidence type="ECO:0000259" key="13">
    <source>
        <dbReference type="SMART" id="SM00864"/>
    </source>
</evidence>
<keyword evidence="6 9" id="KW-0717">Septation</keyword>
<evidence type="ECO:0000259" key="14">
    <source>
        <dbReference type="SMART" id="SM00865"/>
    </source>
</evidence>
<dbReference type="GO" id="GO:0030428">
    <property type="term" value="C:cell septum"/>
    <property type="evidence" value="ECO:0007669"/>
    <property type="project" value="UniProtKB-ARBA"/>
</dbReference>
<sequence length="410" mass="41722">MAAPQNYLAVIKVVGIGGGGVNAINRMIEVGLKGVEFIAINTDAQALLMSDADVKLDVGRELTRGLGAGANPDVGRKAAEDHREEIEEVLKGADMVFVTAGEGGGTGTGGAPVVANIARSLGALTIGVVTRPFTFEGRRRANQAEDGIAGLRENVDTLIVIPNDRLLSISDRQVSVLDAFRSADQVLLSGVQGITDLITTPGLINLDFADVKSVMSEAGSALMGIGSARGDDRAVAAAEMAISSPLLEASIDGARGVLLSISGGSDLGLFEINEAAQLVSEAAHPEANIIFGAVIDDALGDEVRVTVIAAGFDGGQPPPKGSRDKALNSPYTGRDDAPAAGGARTGAPGDLPRPTPSFGGLGSVPSAAPGERDSEPVAEAPATPATPVVPPARPYQDSAAEELDVPDFLK</sequence>
<dbReference type="Gene3D" id="3.40.50.1440">
    <property type="entry name" value="Tubulin/FtsZ, GTPase domain"/>
    <property type="match status" value="1"/>
</dbReference>
<protein>
    <recommendedName>
        <fullName evidence="9 10">Cell division protein FtsZ</fullName>
    </recommendedName>
</protein>
<evidence type="ECO:0000256" key="2">
    <source>
        <dbReference type="ARBA" id="ARBA00022490"/>
    </source>
</evidence>
<dbReference type="PANTHER" id="PTHR30314">
    <property type="entry name" value="CELL DIVISION PROTEIN FTSZ-RELATED"/>
    <property type="match status" value="1"/>
</dbReference>
<gene>
    <name evidence="9" type="primary">ftsZ</name>
    <name evidence="15" type="ORF">SAMN05216499_106212</name>
</gene>
<comment type="subcellular location">
    <subcellularLocation>
        <location evidence="9">Cytoplasm</location>
    </subcellularLocation>
    <text evidence="9">Assembles at midcell at the inner surface of the cytoplasmic membrane.</text>
</comment>
<keyword evidence="2 9" id="KW-0963">Cytoplasm</keyword>
<keyword evidence="3 9" id="KW-0132">Cell division</keyword>
<evidence type="ECO:0000256" key="9">
    <source>
        <dbReference type="HAMAP-Rule" id="MF_00909"/>
    </source>
</evidence>
<dbReference type="FunFam" id="3.30.1330.20:FF:000005">
    <property type="entry name" value="Cell division protein FtsZ"/>
    <property type="match status" value="1"/>
</dbReference>
<evidence type="ECO:0000313" key="16">
    <source>
        <dbReference type="Proteomes" id="UP000184111"/>
    </source>
</evidence>
<feature type="compositionally biased region" description="Acidic residues" evidence="12">
    <location>
        <begin position="399"/>
        <end position="410"/>
    </location>
</feature>
<evidence type="ECO:0000256" key="11">
    <source>
        <dbReference type="RuleBase" id="RU000631"/>
    </source>
</evidence>
<dbReference type="GO" id="GO:0005525">
    <property type="term" value="F:GTP binding"/>
    <property type="evidence" value="ECO:0007669"/>
    <property type="project" value="UniProtKB-UniRule"/>
</dbReference>
<dbReference type="GO" id="GO:0005737">
    <property type="term" value="C:cytoplasm"/>
    <property type="evidence" value="ECO:0007669"/>
    <property type="project" value="UniProtKB-SubCell"/>
</dbReference>
<dbReference type="SMART" id="SM00864">
    <property type="entry name" value="Tubulin"/>
    <property type="match status" value="1"/>
</dbReference>
<feature type="binding site" evidence="9">
    <location>
        <position position="136"/>
    </location>
    <ligand>
        <name>GTP</name>
        <dbReference type="ChEBI" id="CHEBI:37565"/>
    </ligand>
</feature>
<keyword evidence="4 9" id="KW-0547">Nucleotide-binding</keyword>
<evidence type="ECO:0000256" key="10">
    <source>
        <dbReference type="NCBIfam" id="TIGR00065"/>
    </source>
</evidence>
<feature type="binding site" evidence="9">
    <location>
        <begin position="105"/>
        <end position="107"/>
    </location>
    <ligand>
        <name>GTP</name>
        <dbReference type="ChEBI" id="CHEBI:37565"/>
    </ligand>
</feature>
<dbReference type="STRING" id="310782.SAMN05216499_106212"/>
<evidence type="ECO:0000256" key="6">
    <source>
        <dbReference type="ARBA" id="ARBA00023210"/>
    </source>
</evidence>
<dbReference type="GO" id="GO:0051258">
    <property type="term" value="P:protein polymerization"/>
    <property type="evidence" value="ECO:0007669"/>
    <property type="project" value="UniProtKB-UniRule"/>
</dbReference>
<feature type="domain" description="Tubulin/FtsZ 2-layer sandwich" evidence="14">
    <location>
        <begin position="204"/>
        <end position="321"/>
    </location>
</feature>
<dbReference type="AlphaFoldDB" id="A0A1M7DX55"/>
<dbReference type="Pfam" id="PF00091">
    <property type="entry name" value="Tubulin"/>
    <property type="match status" value="1"/>
</dbReference>
<feature type="binding site" evidence="9">
    <location>
        <position position="140"/>
    </location>
    <ligand>
        <name>GTP</name>
        <dbReference type="ChEBI" id="CHEBI:37565"/>
    </ligand>
</feature>
<dbReference type="SUPFAM" id="SSF52490">
    <property type="entry name" value="Tubulin nucleotide-binding domain-like"/>
    <property type="match status" value="1"/>
</dbReference>
<dbReference type="FunFam" id="3.40.50.1440:FF:000023">
    <property type="entry name" value="Cell division protein FtsZ"/>
    <property type="match status" value="1"/>
</dbReference>
<feature type="region of interest" description="Disordered" evidence="12">
    <location>
        <begin position="311"/>
        <end position="410"/>
    </location>
</feature>
<evidence type="ECO:0000256" key="4">
    <source>
        <dbReference type="ARBA" id="ARBA00022741"/>
    </source>
</evidence>
<keyword evidence="5 9" id="KW-0342">GTP-binding</keyword>
<reference evidence="15 16" key="1">
    <citation type="submission" date="2016-11" db="EMBL/GenBank/DDBJ databases">
        <authorList>
            <person name="Jaros S."/>
            <person name="Januszkiewicz K."/>
            <person name="Wedrychowicz H."/>
        </authorList>
    </citation>
    <scope>NUCLEOTIDE SEQUENCE [LARGE SCALE GENOMIC DNA]</scope>
    <source>
        <strain evidence="15 16">CGMCC 4.2025</strain>
    </source>
</reference>
<dbReference type="PROSITE" id="PS01134">
    <property type="entry name" value="FTSZ_1"/>
    <property type="match status" value="1"/>
</dbReference>
<dbReference type="InterPro" id="IPR020805">
    <property type="entry name" value="Cell_div_FtsZ_CS"/>
</dbReference>
<dbReference type="Proteomes" id="UP000184111">
    <property type="component" value="Unassembled WGS sequence"/>
</dbReference>
<proteinExistence type="inferred from homology"/>
<feature type="domain" description="Tubulin/FtsZ GTPase" evidence="13">
    <location>
        <begin position="10"/>
        <end position="202"/>
    </location>
</feature>
<accession>A0A1M7DX55</accession>
<dbReference type="GO" id="GO:0003924">
    <property type="term" value="F:GTPase activity"/>
    <property type="evidence" value="ECO:0007669"/>
    <property type="project" value="UniProtKB-UniRule"/>
</dbReference>